<keyword evidence="4" id="KW-0132">Cell division</keyword>
<dbReference type="NCBIfam" id="TIGR02796">
    <property type="entry name" value="tolQ"/>
    <property type="match status" value="1"/>
</dbReference>
<comment type="subcellular location">
    <subcellularLocation>
        <location evidence="1">Cell membrane</location>
        <topology evidence="1">Multi-pass membrane protein</topology>
    </subcellularLocation>
    <subcellularLocation>
        <location evidence="9">Membrane</location>
        <topology evidence="9">Multi-pass membrane protein</topology>
    </subcellularLocation>
</comment>
<keyword evidence="6 10" id="KW-1133">Transmembrane helix</keyword>
<keyword evidence="9" id="KW-0813">Transport</keyword>
<keyword evidence="5 10" id="KW-0812">Transmembrane</keyword>
<evidence type="ECO:0000256" key="10">
    <source>
        <dbReference type="SAM" id="Phobius"/>
    </source>
</evidence>
<keyword evidence="9" id="KW-0653">Protein transport</keyword>
<feature type="transmembrane region" description="Helical" evidence="10">
    <location>
        <begin position="37"/>
        <end position="55"/>
    </location>
</feature>
<evidence type="ECO:0000256" key="6">
    <source>
        <dbReference type="ARBA" id="ARBA00022989"/>
    </source>
</evidence>
<evidence type="ECO:0000256" key="4">
    <source>
        <dbReference type="ARBA" id="ARBA00022618"/>
    </source>
</evidence>
<evidence type="ECO:0000313" key="12">
    <source>
        <dbReference type="EMBL" id="VBB46983.1"/>
    </source>
</evidence>
<keyword evidence="3" id="KW-0997">Cell inner membrane</keyword>
<dbReference type="GO" id="GO:0051301">
    <property type="term" value="P:cell division"/>
    <property type="evidence" value="ECO:0007669"/>
    <property type="project" value="UniProtKB-KW"/>
</dbReference>
<evidence type="ECO:0000256" key="7">
    <source>
        <dbReference type="ARBA" id="ARBA00023136"/>
    </source>
</evidence>
<name>A0A653AFZ6_UNCDX</name>
<evidence type="ECO:0000256" key="8">
    <source>
        <dbReference type="ARBA" id="ARBA00023306"/>
    </source>
</evidence>
<dbReference type="GO" id="GO:0043213">
    <property type="term" value="P:bacteriocin transport"/>
    <property type="evidence" value="ECO:0007669"/>
    <property type="project" value="InterPro"/>
</dbReference>
<dbReference type="Pfam" id="PF01618">
    <property type="entry name" value="MotA_ExbB"/>
    <property type="match status" value="1"/>
</dbReference>
<evidence type="ECO:0000256" key="3">
    <source>
        <dbReference type="ARBA" id="ARBA00022519"/>
    </source>
</evidence>
<feature type="domain" description="MotA/TolQ/ExbB proton channel" evidence="11">
    <location>
        <begin position="132"/>
        <end position="238"/>
    </location>
</feature>
<dbReference type="EMBL" id="UPXX01000032">
    <property type="protein sequence ID" value="VBB46983.1"/>
    <property type="molecule type" value="Genomic_DNA"/>
</dbReference>
<evidence type="ECO:0000256" key="2">
    <source>
        <dbReference type="ARBA" id="ARBA00022475"/>
    </source>
</evidence>
<dbReference type="GO" id="GO:0017038">
    <property type="term" value="P:protein import"/>
    <property type="evidence" value="ECO:0007669"/>
    <property type="project" value="TreeGrafter"/>
</dbReference>
<evidence type="ECO:0000256" key="1">
    <source>
        <dbReference type="ARBA" id="ARBA00004651"/>
    </source>
</evidence>
<evidence type="ECO:0000259" key="11">
    <source>
        <dbReference type="Pfam" id="PF01618"/>
    </source>
</evidence>
<dbReference type="InterPro" id="IPR002898">
    <property type="entry name" value="MotA_ExbB_proton_chnl"/>
</dbReference>
<comment type="similarity">
    <text evidence="9">Belongs to the exbB/tolQ family.</text>
</comment>
<evidence type="ECO:0000256" key="5">
    <source>
        <dbReference type="ARBA" id="ARBA00022692"/>
    </source>
</evidence>
<dbReference type="InterPro" id="IPR014163">
    <property type="entry name" value="Tol-Pal_TolQ"/>
</dbReference>
<organism evidence="12">
    <name type="scientific">Uncultured Desulfatiglans sp</name>
    <dbReference type="NCBI Taxonomy" id="1748965"/>
    <lineage>
        <taxon>Bacteria</taxon>
        <taxon>Pseudomonadati</taxon>
        <taxon>Thermodesulfobacteriota</taxon>
        <taxon>Desulfobacteria</taxon>
        <taxon>Desulfatiglandales</taxon>
        <taxon>Desulfatiglandaceae</taxon>
        <taxon>Desulfatiglans</taxon>
        <taxon>environmental samples</taxon>
    </lineage>
</organism>
<gene>
    <name evidence="12" type="primary">tolQ</name>
    <name evidence="12" type="ORF">TRIP_B50065</name>
</gene>
<feature type="transmembrane region" description="Helical" evidence="10">
    <location>
        <begin position="159"/>
        <end position="182"/>
    </location>
</feature>
<dbReference type="AlphaFoldDB" id="A0A653AFZ6"/>
<proteinExistence type="inferred from homology"/>
<keyword evidence="7 10" id="KW-0472">Membrane</keyword>
<dbReference type="InterPro" id="IPR050790">
    <property type="entry name" value="ExbB/TolQ_transport"/>
</dbReference>
<sequence length="264" mass="28465">MIQVPLVAQGPAAVLAAGAPGGDILHMVLGAGLMVKLVLLILLVFSVVSWAIILIKARLLRKARKETESFLDLFKEGLELKKIFAAAENYGFSPVARLFRSGYAEFNRLKKIELSLAAEEGHIADSGSLVWSRQTMMDNLNRALEKEVIDQVNRFEDSLGFLATTGNAAPFVGLFGTVWGIMESFHSIGLKGAANLAVVAPGISEALVATAAGLAAAIPAVVAFNAFNRRVSALRVDMDIFTADFLSMVERQLLKRQTIGRPVR</sequence>
<keyword evidence="8" id="KW-0131">Cell cycle</keyword>
<reference evidence="12" key="1">
    <citation type="submission" date="2018-07" db="EMBL/GenBank/DDBJ databases">
        <authorList>
            <consortium name="Genoscope - CEA"/>
            <person name="William W."/>
        </authorList>
    </citation>
    <scope>NUCLEOTIDE SEQUENCE</scope>
    <source>
        <strain evidence="12">IK1</strain>
    </source>
</reference>
<dbReference type="PANTHER" id="PTHR30625">
    <property type="entry name" value="PROTEIN TOLQ"/>
    <property type="match status" value="1"/>
</dbReference>
<protein>
    <submittedName>
        <fullName evidence="12">Protein TolQ</fullName>
    </submittedName>
</protein>
<dbReference type="GO" id="GO:0005886">
    <property type="term" value="C:plasma membrane"/>
    <property type="evidence" value="ECO:0007669"/>
    <property type="project" value="UniProtKB-SubCell"/>
</dbReference>
<dbReference type="PANTHER" id="PTHR30625:SF3">
    <property type="entry name" value="TOL-PAL SYSTEM PROTEIN TOLQ"/>
    <property type="match status" value="1"/>
</dbReference>
<evidence type="ECO:0000256" key="9">
    <source>
        <dbReference type="RuleBase" id="RU004057"/>
    </source>
</evidence>
<accession>A0A653AFZ6</accession>
<feature type="transmembrane region" description="Helical" evidence="10">
    <location>
        <begin position="202"/>
        <end position="227"/>
    </location>
</feature>
<keyword evidence="2" id="KW-1003">Cell membrane</keyword>